<gene>
    <name evidence="2" type="ORF">EVAR_90914_1</name>
</gene>
<organism evidence="2 3">
    <name type="scientific">Eumeta variegata</name>
    <name type="common">Bagworm moth</name>
    <name type="synonym">Eumeta japonica</name>
    <dbReference type="NCBI Taxonomy" id="151549"/>
    <lineage>
        <taxon>Eukaryota</taxon>
        <taxon>Metazoa</taxon>
        <taxon>Ecdysozoa</taxon>
        <taxon>Arthropoda</taxon>
        <taxon>Hexapoda</taxon>
        <taxon>Insecta</taxon>
        <taxon>Pterygota</taxon>
        <taxon>Neoptera</taxon>
        <taxon>Endopterygota</taxon>
        <taxon>Lepidoptera</taxon>
        <taxon>Glossata</taxon>
        <taxon>Ditrysia</taxon>
        <taxon>Tineoidea</taxon>
        <taxon>Psychidae</taxon>
        <taxon>Oiketicinae</taxon>
        <taxon>Eumeta</taxon>
    </lineage>
</organism>
<dbReference type="Gene3D" id="3.30.420.10">
    <property type="entry name" value="Ribonuclease H-like superfamily/Ribonuclease H"/>
    <property type="match status" value="1"/>
</dbReference>
<dbReference type="Pfam" id="PF00078">
    <property type="entry name" value="RVT_1"/>
    <property type="match status" value="1"/>
</dbReference>
<dbReference type="PROSITE" id="PS50879">
    <property type="entry name" value="RNASE_H_1"/>
    <property type="match status" value="1"/>
</dbReference>
<dbReference type="InterPro" id="IPR036397">
    <property type="entry name" value="RNaseH_sf"/>
</dbReference>
<dbReference type="GO" id="GO:0004523">
    <property type="term" value="F:RNA-DNA hybrid ribonuclease activity"/>
    <property type="evidence" value="ECO:0007669"/>
    <property type="project" value="InterPro"/>
</dbReference>
<dbReference type="InterPro" id="IPR000477">
    <property type="entry name" value="RT_dom"/>
</dbReference>
<evidence type="ECO:0000313" key="3">
    <source>
        <dbReference type="Proteomes" id="UP000299102"/>
    </source>
</evidence>
<dbReference type="SUPFAM" id="SSF53098">
    <property type="entry name" value="Ribonuclease H-like"/>
    <property type="match status" value="1"/>
</dbReference>
<feature type="domain" description="RNase H type-1" evidence="1">
    <location>
        <begin position="255"/>
        <end position="380"/>
    </location>
</feature>
<protein>
    <submittedName>
        <fullName evidence="2">115 kDa protein in type-1 retrotransposable element R1DM</fullName>
    </submittedName>
</protein>
<dbReference type="InterPro" id="IPR002156">
    <property type="entry name" value="RNaseH_domain"/>
</dbReference>
<accession>A0A4C2A3W1</accession>
<name>A0A4C2A3W1_EUMVA</name>
<comment type="caution">
    <text evidence="2">The sequence shown here is derived from an EMBL/GenBank/DDBJ whole genome shotgun (WGS) entry which is preliminary data.</text>
</comment>
<keyword evidence="3" id="KW-1185">Reference proteome</keyword>
<sequence length="440" mass="48420">MPSKPLRHGNGLPERRVVVRYAGGESRRMTSKGCIQGSIAGPTFWNLVLDSLLRELGDLGVYVQAFADDVVLMFSGQSASALEAETNRALAHKTEVRCPGHSHGQHKKNALVDEIRLPRSYNRQGLTFIPRSQGVQRAASIYKGIARAAKATWGLSPEIVRTIYVAAIEPIVTYASCAWAPATKKLGVRKMLDALQRSVALKACRAYRTVSLHSALILASSRSPWTSAKCRIPRTLPNSGSRALKTWIHQQSTVSPLSGHIYTDGVRPKVSRCGPDRVAGRNPNSTFRLESFCTVFQAEMFALHRAIKRVKEGKDRLVNIFSDSKSSLQMTAYLQPSGPCSAKTSGISLRKAGKCAYSGCGHAGNHGNERADELARNAALKKRQRITIAIRCRTQKVIRAASLDEWQQRYTEGGTGEITKCFFPEWKGRIGSSRFTITPR</sequence>
<dbReference type="GO" id="GO:0003676">
    <property type="term" value="F:nucleic acid binding"/>
    <property type="evidence" value="ECO:0007669"/>
    <property type="project" value="InterPro"/>
</dbReference>
<dbReference type="InterPro" id="IPR012337">
    <property type="entry name" value="RNaseH-like_sf"/>
</dbReference>
<reference evidence="2 3" key="1">
    <citation type="journal article" date="2019" name="Commun. Biol.">
        <title>The bagworm genome reveals a unique fibroin gene that provides high tensile strength.</title>
        <authorList>
            <person name="Kono N."/>
            <person name="Nakamura H."/>
            <person name="Ohtoshi R."/>
            <person name="Tomita M."/>
            <person name="Numata K."/>
            <person name="Arakawa K."/>
        </authorList>
    </citation>
    <scope>NUCLEOTIDE SEQUENCE [LARGE SCALE GENOMIC DNA]</scope>
</reference>
<dbReference type="OrthoDB" id="6597836at2759"/>
<evidence type="ECO:0000313" key="2">
    <source>
        <dbReference type="EMBL" id="GBP93914.1"/>
    </source>
</evidence>
<evidence type="ECO:0000259" key="1">
    <source>
        <dbReference type="PROSITE" id="PS50879"/>
    </source>
</evidence>
<dbReference type="Pfam" id="PF00075">
    <property type="entry name" value="RNase_H"/>
    <property type="match status" value="1"/>
</dbReference>
<dbReference type="AlphaFoldDB" id="A0A4C2A3W1"/>
<dbReference type="Proteomes" id="UP000299102">
    <property type="component" value="Unassembled WGS sequence"/>
</dbReference>
<dbReference type="EMBL" id="BGZK01002434">
    <property type="protein sequence ID" value="GBP93914.1"/>
    <property type="molecule type" value="Genomic_DNA"/>
</dbReference>
<proteinExistence type="predicted"/>